<dbReference type="eggNOG" id="COG0846">
    <property type="taxonomic scope" value="Bacteria"/>
</dbReference>
<organism evidence="1 2">
    <name type="scientific">Microbacterium testaceum (strain StLB037)</name>
    <dbReference type="NCBI Taxonomy" id="979556"/>
    <lineage>
        <taxon>Bacteria</taxon>
        <taxon>Bacillati</taxon>
        <taxon>Actinomycetota</taxon>
        <taxon>Actinomycetes</taxon>
        <taxon>Micrococcales</taxon>
        <taxon>Microbacteriaceae</taxon>
        <taxon>Microbacterium</taxon>
    </lineage>
</organism>
<gene>
    <name evidence="1" type="ordered locus">MTES_0753</name>
</gene>
<dbReference type="HOGENOM" id="CLU_037616_1_0_11"/>
<dbReference type="EMBL" id="AP012052">
    <property type="protein sequence ID" value="BAJ73717.1"/>
    <property type="molecule type" value="Genomic_DNA"/>
</dbReference>
<dbReference type="STRING" id="979556.MTES_0753"/>
<sequence length="532" mass="59296">MDSLDELAELLGATGTLPVLFVGSGLSRRYLGSPDWDGLIQYSAELTELPLDYYSGQLPSDMPKEDRLPAVASLIAKQFHEEWWTTEKFRGMRESNDLPLPGSGDPLKLMISKFITSLSYIEDDPLAVERAKLGRAKVHAIITTNYDEVLEEAFSDYRVFVGQQDVLFASPQYVGEIYKIHGSAVSPTSLVFTGDDYIAYRKKNPYLIAKIMTLFVEHPVLFIGYSLRDPHILDLLATLVSCLSPEQLDTFNQRLIFVGRVSSARAKGLSTSSITVPGYTFEVREFGIDDFGGVYEVLAELPEHYPVKLLRNLKERVTQMAYSDTSSERVHVLPLQEGENIDDVQVVVGVGAFERLGEKGYTAYSRAEFFLDMIAGAPDHSVDHLGQLIAHSFRNAKFSPVFYPLHLAQSNGAPLEVSALPARAQALIRGDAPLEPYPGKRPQGWENLGFRDLLATHPKYAENLSTGCSYDIDDVIELGKYLWPRFVGNSTPSTPLAKAACKFDRLVYGEDFAGDRATLRETVRRELGTPRY</sequence>
<dbReference type="Proteomes" id="UP000008975">
    <property type="component" value="Chromosome"/>
</dbReference>
<dbReference type="AlphaFoldDB" id="E8NDP1"/>
<reference key="2">
    <citation type="submission" date="2011-02" db="EMBL/GenBank/DDBJ databases">
        <title>Genome sequence of Microbacterium testaceum StLB037.</title>
        <authorList>
            <person name="Morohoshi T."/>
            <person name="Wang W.Z."/>
            <person name="Someya N."/>
            <person name="Ikeda T."/>
        </authorList>
    </citation>
    <scope>NUCLEOTIDE SEQUENCE</scope>
    <source>
        <strain>StLB037</strain>
    </source>
</reference>
<protein>
    <submittedName>
        <fullName evidence="1">Uncharacterized protein</fullName>
    </submittedName>
</protein>
<proteinExistence type="predicted"/>
<evidence type="ECO:0000313" key="1">
    <source>
        <dbReference type="EMBL" id="BAJ73717.1"/>
    </source>
</evidence>
<dbReference type="Pfam" id="PF13289">
    <property type="entry name" value="SIR2_2"/>
    <property type="match status" value="1"/>
</dbReference>
<accession>E8NDP1</accession>
<dbReference type="KEGG" id="mts:MTES_0753"/>
<evidence type="ECO:0000313" key="2">
    <source>
        <dbReference type="Proteomes" id="UP000008975"/>
    </source>
</evidence>
<name>E8NDP1_MICTS</name>
<reference evidence="1 2" key="1">
    <citation type="journal article" date="2011" name="J. Bacteriol.">
        <title>Genome sequence of Microbacterium testaceum StLB037, an N-acylhomoserine lactone-degrading bacterium isolated from potato leaves.</title>
        <authorList>
            <person name="Morohoshi T."/>
            <person name="Wang W.-Z."/>
            <person name="Someya N."/>
            <person name="Ikeda T."/>
        </authorList>
    </citation>
    <scope>NUCLEOTIDE SEQUENCE [LARGE SCALE GENOMIC DNA]</scope>
    <source>
        <strain evidence="1 2">StLB037</strain>
    </source>
</reference>